<protein>
    <recommendedName>
        <fullName evidence="4">6-bladed beta-propeller</fullName>
    </recommendedName>
</protein>
<keyword evidence="1" id="KW-0732">Signal</keyword>
<dbReference type="InterPro" id="IPR011042">
    <property type="entry name" value="6-blade_b-propeller_TolB-like"/>
</dbReference>
<evidence type="ECO:0000256" key="1">
    <source>
        <dbReference type="SAM" id="SignalP"/>
    </source>
</evidence>
<name>A0A855XBJ6_9BACT</name>
<feature type="chain" id="PRO_5032588317" description="6-bladed beta-propeller" evidence="1">
    <location>
        <begin position="18"/>
        <end position="322"/>
    </location>
</feature>
<comment type="caution">
    <text evidence="2">The sequence shown here is derived from an EMBL/GenBank/DDBJ whole genome shotgun (WGS) entry which is preliminary data.</text>
</comment>
<reference evidence="2 3" key="1">
    <citation type="journal article" date="2018" name="ISME J.">
        <title>A methanotrophic archaeon couples anaerobic oxidation of methane to Fe(III) reduction.</title>
        <authorList>
            <person name="Cai C."/>
            <person name="Leu A.O."/>
            <person name="Xie G.J."/>
            <person name="Guo J."/>
            <person name="Feng Y."/>
            <person name="Zhao J.X."/>
            <person name="Tyson G.W."/>
            <person name="Yuan Z."/>
            <person name="Hu S."/>
        </authorList>
    </citation>
    <scope>NUCLEOTIDE SEQUENCE [LARGE SCALE GENOMIC DNA]</scope>
    <source>
        <strain evidence="2">FeB_12</strain>
    </source>
</reference>
<dbReference type="PANTHER" id="PTHR24104">
    <property type="entry name" value="E3 UBIQUITIN-PROTEIN LIGASE NHLRC1-RELATED"/>
    <property type="match status" value="1"/>
</dbReference>
<evidence type="ECO:0008006" key="4">
    <source>
        <dbReference type="Google" id="ProtNLM"/>
    </source>
</evidence>
<evidence type="ECO:0000313" key="2">
    <source>
        <dbReference type="EMBL" id="PWB75570.1"/>
    </source>
</evidence>
<evidence type="ECO:0000313" key="3">
    <source>
        <dbReference type="Proteomes" id="UP000250918"/>
    </source>
</evidence>
<dbReference type="EMBL" id="PQAP01000008">
    <property type="protein sequence ID" value="PWB75570.1"/>
    <property type="molecule type" value="Genomic_DNA"/>
</dbReference>
<sequence>MKVALFALLLLPALALGQGAALRLSPDVATFTAMTYDNGADGPLRNPGFAFFDRRAGELFVAATGNRRIVVYDFNLTPKFSFKHFVWDPKAKKQVLGEPKAVVVNSDGDMLVIDNMADYVDVLDFRGKSYQQVYPNRLLGDSTLKVRADLIAIDDRDNVYLSVVGDITAILALDRDLNLKRRLIERTADSTTSIVGPLAMAVLDSLILLTEFRDTPVLKLFDTAGQYLRGFGGREIAKEDFSMPIAAAIYRDSTGTVSFLVADALRQVIKWIGSDGSLLASFGGYGSYPGALSYPAGLTYAGNRTFFVTERVGARIQRFTVR</sequence>
<dbReference type="GO" id="GO:0008270">
    <property type="term" value="F:zinc ion binding"/>
    <property type="evidence" value="ECO:0007669"/>
    <property type="project" value="UniProtKB-KW"/>
</dbReference>
<organism evidence="2 3">
    <name type="scientific">candidate division GN15 bacterium</name>
    <dbReference type="NCBI Taxonomy" id="2072418"/>
    <lineage>
        <taxon>Bacteria</taxon>
        <taxon>candidate division GN15</taxon>
    </lineage>
</organism>
<dbReference type="InterPro" id="IPR050952">
    <property type="entry name" value="TRIM-NHL_E3_ligases"/>
</dbReference>
<accession>A0A855XBJ6</accession>
<feature type="signal peptide" evidence="1">
    <location>
        <begin position="1"/>
        <end position="17"/>
    </location>
</feature>
<dbReference type="AlphaFoldDB" id="A0A855XBJ6"/>
<dbReference type="SUPFAM" id="SSF101898">
    <property type="entry name" value="NHL repeat"/>
    <property type="match status" value="1"/>
</dbReference>
<dbReference type="Proteomes" id="UP000250918">
    <property type="component" value="Unassembled WGS sequence"/>
</dbReference>
<gene>
    <name evidence="2" type="ORF">C3F09_02055</name>
</gene>
<proteinExistence type="predicted"/>
<dbReference type="PANTHER" id="PTHR24104:SF25">
    <property type="entry name" value="PROTEIN LIN-41"/>
    <property type="match status" value="1"/>
</dbReference>
<dbReference type="Gene3D" id="2.120.10.30">
    <property type="entry name" value="TolB, C-terminal domain"/>
    <property type="match status" value="2"/>
</dbReference>